<dbReference type="EMBL" id="UZAL01030607">
    <property type="protein sequence ID" value="VDP54687.1"/>
    <property type="molecule type" value="Genomic_DNA"/>
</dbReference>
<dbReference type="Gene3D" id="1.10.3380.10">
    <property type="entry name" value="Sec63 N-terminal domain-like domain"/>
    <property type="match status" value="1"/>
</dbReference>
<dbReference type="PANTHER" id="PTHR24075:SF0">
    <property type="entry name" value="TRANSLOCATION PROTEIN SEC63 HOMOLOG"/>
    <property type="match status" value="1"/>
</dbReference>
<feature type="compositionally biased region" description="Polar residues" evidence="1">
    <location>
        <begin position="280"/>
        <end position="290"/>
    </location>
</feature>
<name>A0A183P7Z8_9TREM</name>
<evidence type="ECO:0000313" key="3">
    <source>
        <dbReference type="Proteomes" id="UP000269396"/>
    </source>
</evidence>
<dbReference type="GO" id="GO:0006620">
    <property type="term" value="P:post-translational protein targeting to endoplasmic reticulum membrane"/>
    <property type="evidence" value="ECO:0007669"/>
    <property type="project" value="TreeGrafter"/>
</dbReference>
<evidence type="ECO:0000256" key="1">
    <source>
        <dbReference type="SAM" id="MobiDB-lite"/>
    </source>
</evidence>
<dbReference type="GO" id="GO:0031207">
    <property type="term" value="C:Sec62/Sec63 complex"/>
    <property type="evidence" value="ECO:0007669"/>
    <property type="project" value="TreeGrafter"/>
</dbReference>
<evidence type="ECO:0000313" key="2">
    <source>
        <dbReference type="EMBL" id="VDP54687.1"/>
    </source>
</evidence>
<feature type="region of interest" description="Disordered" evidence="1">
    <location>
        <begin position="229"/>
        <end position="305"/>
    </location>
</feature>
<gene>
    <name evidence="2" type="ORF">SMTD_LOCUS10484</name>
</gene>
<feature type="region of interest" description="Disordered" evidence="1">
    <location>
        <begin position="339"/>
        <end position="385"/>
    </location>
</feature>
<feature type="compositionally biased region" description="Low complexity" evidence="1">
    <location>
        <begin position="269"/>
        <end position="279"/>
    </location>
</feature>
<feature type="compositionally biased region" description="Acidic residues" evidence="1">
    <location>
        <begin position="292"/>
        <end position="304"/>
    </location>
</feature>
<dbReference type="PANTHER" id="PTHR24075">
    <property type="entry name" value="SEC63 DOMAIN-CONTAINING"/>
    <property type="match status" value="1"/>
</dbReference>
<feature type="region of interest" description="Disordered" evidence="1">
    <location>
        <begin position="147"/>
        <end position="177"/>
    </location>
</feature>
<dbReference type="Gene3D" id="1.10.150.20">
    <property type="entry name" value="5' to 3' exonuclease, C-terminal subdomain"/>
    <property type="match status" value="1"/>
</dbReference>
<dbReference type="STRING" id="31246.A0A183P7Z8"/>
<feature type="compositionally biased region" description="Low complexity" evidence="1">
    <location>
        <begin position="147"/>
        <end position="173"/>
    </location>
</feature>
<protein>
    <submittedName>
        <fullName evidence="2">Uncharacterized protein</fullName>
    </submittedName>
</protein>
<feature type="compositionally biased region" description="Low complexity" evidence="1">
    <location>
        <begin position="358"/>
        <end position="372"/>
    </location>
</feature>
<reference evidence="2 3" key="1">
    <citation type="submission" date="2018-11" db="EMBL/GenBank/DDBJ databases">
        <authorList>
            <consortium name="Pathogen Informatics"/>
        </authorList>
    </citation>
    <scope>NUCLEOTIDE SEQUENCE [LARGE SCALE GENOMIC DNA]</scope>
    <source>
        <strain>Denwood</strain>
        <strain evidence="3">Zambia</strain>
    </source>
</reference>
<dbReference type="Proteomes" id="UP000269396">
    <property type="component" value="Unassembled WGS sequence"/>
</dbReference>
<accession>A0A183P7Z8</accession>
<sequence>MQIPFFTIFKKAIVGSPYSVKARALIYAHLERLELPANTLHVDRQYIIKHSPRLIDEMINSLLYVLAVAMDEGLLSDRNIKSVRQLINLPDDKRRALLRSLSDEQYRDILIVLDEDEDDSSIWPFSMVTVTVLLKRKPLLDPNAVNNATNVNGHTTNTNTITTNSGTTNSPTTLSDSSYFDRGQAMQLDWNAYNNSDSLHSKLYPVADIHGTETLKSLNYDDFLGSGGGDEDKFDNVGNSTKSSKKTTPPVWDKSKRKKGVRKNKSRKQQQQQQQKNSSLGSEKVNQLEINPTDEIDSEQEDSDSVVGIDKIPDHIGFTNSSVPSEFSIKEKDESVHLNHIDDGQVQRKTTTDTFVESSLPSSLNTNKSSSSRKPMKPHNKLSSMMDSKTHCTHVVHCPYFPVVSCNSS</sequence>
<dbReference type="AlphaFoldDB" id="A0A183P7Z8"/>
<organism evidence="2 3">
    <name type="scientific">Schistosoma mattheei</name>
    <dbReference type="NCBI Taxonomy" id="31246"/>
    <lineage>
        <taxon>Eukaryota</taxon>
        <taxon>Metazoa</taxon>
        <taxon>Spiralia</taxon>
        <taxon>Lophotrochozoa</taxon>
        <taxon>Platyhelminthes</taxon>
        <taxon>Trematoda</taxon>
        <taxon>Digenea</taxon>
        <taxon>Strigeidida</taxon>
        <taxon>Schistosomatoidea</taxon>
        <taxon>Schistosomatidae</taxon>
        <taxon>Schistosoma</taxon>
    </lineage>
</organism>
<proteinExistence type="predicted"/>
<feature type="compositionally biased region" description="Polar residues" evidence="1">
    <location>
        <begin position="347"/>
        <end position="357"/>
    </location>
</feature>
<keyword evidence="3" id="KW-1185">Reference proteome</keyword>
<dbReference type="GO" id="GO:0003723">
    <property type="term" value="F:RNA binding"/>
    <property type="evidence" value="ECO:0007669"/>
    <property type="project" value="TreeGrafter"/>
</dbReference>
<dbReference type="SUPFAM" id="SSF158702">
    <property type="entry name" value="Sec63 N-terminal domain-like"/>
    <property type="match status" value="1"/>
</dbReference>
<feature type="compositionally biased region" description="Basic residues" evidence="1">
    <location>
        <begin position="255"/>
        <end position="268"/>
    </location>
</feature>
<dbReference type="GO" id="GO:0006614">
    <property type="term" value="P:SRP-dependent cotranslational protein targeting to membrane"/>
    <property type="evidence" value="ECO:0007669"/>
    <property type="project" value="TreeGrafter"/>
</dbReference>
<dbReference type="GO" id="GO:0008320">
    <property type="term" value="F:protein transmembrane transporter activity"/>
    <property type="evidence" value="ECO:0007669"/>
    <property type="project" value="TreeGrafter"/>
</dbReference>